<dbReference type="AlphaFoldDB" id="A0A137P6N1"/>
<gene>
    <name evidence="1" type="ORF">CONCODRAFT_70452</name>
</gene>
<dbReference type="Gene3D" id="3.80.10.10">
    <property type="entry name" value="Ribonuclease Inhibitor"/>
    <property type="match status" value="1"/>
</dbReference>
<reference evidence="1 2" key="1">
    <citation type="journal article" date="2015" name="Genome Biol. Evol.">
        <title>Phylogenomic analyses indicate that early fungi evolved digesting cell walls of algal ancestors of land plants.</title>
        <authorList>
            <person name="Chang Y."/>
            <person name="Wang S."/>
            <person name="Sekimoto S."/>
            <person name="Aerts A.L."/>
            <person name="Choi C."/>
            <person name="Clum A."/>
            <person name="LaButti K.M."/>
            <person name="Lindquist E.A."/>
            <person name="Yee Ngan C."/>
            <person name="Ohm R.A."/>
            <person name="Salamov A.A."/>
            <person name="Grigoriev I.V."/>
            <person name="Spatafora J.W."/>
            <person name="Berbee M.L."/>
        </authorList>
    </citation>
    <scope>NUCLEOTIDE SEQUENCE [LARGE SCALE GENOMIC DNA]</scope>
    <source>
        <strain evidence="1 2">NRRL 28638</strain>
    </source>
</reference>
<sequence>MYKINWELIIINNEEFKYYLNNSDLKELSKMSKIVRLKLKHKLKKNLIYLNLVMFIILTIFTEIPIIDYTKLFNRRLKQFLPYIKRINFKAYSTHYHLLEASNLLPNLTSLSTFGATLSLAAFKNALNNLKNLKILKIEAIHFIQYRGESDRFTRIKLPINLSYIKWKHCSISVSDLEEDPQSIKFIYNQTLSEHNYRLFLINPQLTRVNLLITIFNDVALYVLSLIPNIKAMKICVDHLHNNLNDANLKYLELNSLCYYRADLRNWPLFELIVNSSPNLVDIRVELIFDKGPPLIELINKLQNLQKLTIKSVAHIDLKFEDLSHSSTLKYLEIWINIDINSVLVNLAQCCNLEVICFRKELFASNYLLNLKQESIPEPWNLVNIGDFIRYYR</sequence>
<name>A0A137P6N1_CONC2</name>
<organism evidence="1 2">
    <name type="scientific">Conidiobolus coronatus (strain ATCC 28846 / CBS 209.66 / NRRL 28638)</name>
    <name type="common">Delacroixia coronata</name>
    <dbReference type="NCBI Taxonomy" id="796925"/>
    <lineage>
        <taxon>Eukaryota</taxon>
        <taxon>Fungi</taxon>
        <taxon>Fungi incertae sedis</taxon>
        <taxon>Zoopagomycota</taxon>
        <taxon>Entomophthoromycotina</taxon>
        <taxon>Entomophthoromycetes</taxon>
        <taxon>Entomophthorales</taxon>
        <taxon>Ancylistaceae</taxon>
        <taxon>Conidiobolus</taxon>
    </lineage>
</organism>
<dbReference type="EMBL" id="KQ964496">
    <property type="protein sequence ID" value="KXN70655.1"/>
    <property type="molecule type" value="Genomic_DNA"/>
</dbReference>
<protein>
    <recommendedName>
        <fullName evidence="3">F-box domain-containing protein</fullName>
    </recommendedName>
</protein>
<evidence type="ECO:0000313" key="2">
    <source>
        <dbReference type="Proteomes" id="UP000070444"/>
    </source>
</evidence>
<keyword evidence="2" id="KW-1185">Reference proteome</keyword>
<proteinExistence type="predicted"/>
<dbReference type="Proteomes" id="UP000070444">
    <property type="component" value="Unassembled WGS sequence"/>
</dbReference>
<accession>A0A137P6N1</accession>
<dbReference type="InterPro" id="IPR032675">
    <property type="entry name" value="LRR_dom_sf"/>
</dbReference>
<evidence type="ECO:0000313" key="1">
    <source>
        <dbReference type="EMBL" id="KXN70655.1"/>
    </source>
</evidence>
<evidence type="ECO:0008006" key="3">
    <source>
        <dbReference type="Google" id="ProtNLM"/>
    </source>
</evidence>